<name>A0A1I4ZRW2_9GAMM</name>
<dbReference type="InterPro" id="IPR003594">
    <property type="entry name" value="HATPase_dom"/>
</dbReference>
<dbReference type="Pfam" id="PF02518">
    <property type="entry name" value="HATPase_c"/>
    <property type="match status" value="1"/>
</dbReference>
<evidence type="ECO:0000256" key="6">
    <source>
        <dbReference type="ARBA" id="ARBA00022777"/>
    </source>
</evidence>
<dbReference type="Gene3D" id="3.30.450.20">
    <property type="entry name" value="PAS domain"/>
    <property type="match status" value="1"/>
</dbReference>
<keyword evidence="11" id="KW-1185">Reference proteome</keyword>
<dbReference type="InterPro" id="IPR003661">
    <property type="entry name" value="HisK_dim/P_dom"/>
</dbReference>
<evidence type="ECO:0000313" key="11">
    <source>
        <dbReference type="Proteomes" id="UP000198575"/>
    </source>
</evidence>
<dbReference type="SMART" id="SM00387">
    <property type="entry name" value="HATPase_c"/>
    <property type="match status" value="1"/>
</dbReference>
<feature type="domain" description="Histidine kinase" evidence="9">
    <location>
        <begin position="128"/>
        <end position="337"/>
    </location>
</feature>
<dbReference type="PROSITE" id="PS50109">
    <property type="entry name" value="HIS_KIN"/>
    <property type="match status" value="1"/>
</dbReference>
<dbReference type="OrthoDB" id="9789238at2"/>
<proteinExistence type="predicted"/>
<organism evidence="10 11">
    <name type="scientific">Dokdonella immobilis</name>
    <dbReference type="NCBI Taxonomy" id="578942"/>
    <lineage>
        <taxon>Bacteria</taxon>
        <taxon>Pseudomonadati</taxon>
        <taxon>Pseudomonadota</taxon>
        <taxon>Gammaproteobacteria</taxon>
        <taxon>Lysobacterales</taxon>
        <taxon>Rhodanobacteraceae</taxon>
        <taxon>Dokdonella</taxon>
    </lineage>
</organism>
<keyword evidence="8" id="KW-0902">Two-component regulatory system</keyword>
<dbReference type="AlphaFoldDB" id="A0A1I4ZRW2"/>
<evidence type="ECO:0000256" key="2">
    <source>
        <dbReference type="ARBA" id="ARBA00012438"/>
    </source>
</evidence>
<keyword evidence="3" id="KW-0597">Phosphoprotein</keyword>
<reference evidence="10 11" key="1">
    <citation type="submission" date="2016-10" db="EMBL/GenBank/DDBJ databases">
        <authorList>
            <person name="de Groot N.N."/>
        </authorList>
    </citation>
    <scope>NUCLEOTIDE SEQUENCE [LARGE SCALE GENOMIC DNA]</scope>
    <source>
        <strain evidence="10 11">CGMCC 1.7659</strain>
    </source>
</reference>
<dbReference type="EC" id="2.7.13.3" evidence="2"/>
<dbReference type="RefSeq" id="WP_092409674.1">
    <property type="nucleotide sequence ID" value="NZ_FOVF01000028.1"/>
</dbReference>
<evidence type="ECO:0000256" key="1">
    <source>
        <dbReference type="ARBA" id="ARBA00000085"/>
    </source>
</evidence>
<dbReference type="CDD" id="cd00082">
    <property type="entry name" value="HisKA"/>
    <property type="match status" value="1"/>
</dbReference>
<dbReference type="STRING" id="578942.SAMN05216289_12819"/>
<keyword evidence="5" id="KW-0547">Nucleotide-binding</keyword>
<evidence type="ECO:0000256" key="8">
    <source>
        <dbReference type="ARBA" id="ARBA00023012"/>
    </source>
</evidence>
<evidence type="ECO:0000313" key="10">
    <source>
        <dbReference type="EMBL" id="SFN52793.1"/>
    </source>
</evidence>
<sequence length="339" mass="36805">MQFADREAQDVLAQCVTAMARLDTELHFTWMNPALAELLGAGMLRWQGASLEVIEPGSSGIVDAARRALADQQVVVLRQVAVRSSADADLIGDIAFTPLGDQHLLLELHPHSATSERGSPLLSESLRGFAHEVKNPLAGVRGAAQLIGRRVDTDELRELADLIIGESDRLTALADRLLRARGKPRLTRLNLHELLERVALLIAAEAEAPNVRRDYDPSLPLAIGDGDRLYQLILNLARNAVEAEATTLTLRTRVEFGVRLNERLRRVVLRVDVIDDGHGVPADIASTLYQPLVSGRPNGTGLGLALAREIAHEHGGELRHGSRAGATTFTLLLPLELSP</sequence>
<dbReference type="SUPFAM" id="SSF55874">
    <property type="entry name" value="ATPase domain of HSP90 chaperone/DNA topoisomerase II/histidine kinase"/>
    <property type="match status" value="1"/>
</dbReference>
<dbReference type="SUPFAM" id="SSF47384">
    <property type="entry name" value="Homodimeric domain of signal transducing histidine kinase"/>
    <property type="match status" value="1"/>
</dbReference>
<dbReference type="Pfam" id="PF00512">
    <property type="entry name" value="HisKA"/>
    <property type="match status" value="1"/>
</dbReference>
<dbReference type="InterPro" id="IPR036097">
    <property type="entry name" value="HisK_dim/P_sf"/>
</dbReference>
<evidence type="ECO:0000259" key="9">
    <source>
        <dbReference type="PROSITE" id="PS50109"/>
    </source>
</evidence>
<evidence type="ECO:0000256" key="5">
    <source>
        <dbReference type="ARBA" id="ARBA00022741"/>
    </source>
</evidence>
<protein>
    <recommendedName>
        <fullName evidence="2">histidine kinase</fullName>
        <ecNumber evidence="2">2.7.13.3</ecNumber>
    </recommendedName>
</protein>
<dbReference type="GO" id="GO:0005524">
    <property type="term" value="F:ATP binding"/>
    <property type="evidence" value="ECO:0007669"/>
    <property type="project" value="UniProtKB-KW"/>
</dbReference>
<evidence type="ECO:0000256" key="3">
    <source>
        <dbReference type="ARBA" id="ARBA00022553"/>
    </source>
</evidence>
<dbReference type="PRINTS" id="PR00344">
    <property type="entry name" value="BCTRLSENSOR"/>
</dbReference>
<dbReference type="InterPro" id="IPR036890">
    <property type="entry name" value="HATPase_C_sf"/>
</dbReference>
<dbReference type="InterPro" id="IPR005467">
    <property type="entry name" value="His_kinase_dom"/>
</dbReference>
<gene>
    <name evidence="10" type="ORF">SAMN05216289_12819</name>
</gene>
<dbReference type="InterPro" id="IPR004358">
    <property type="entry name" value="Sig_transdc_His_kin-like_C"/>
</dbReference>
<keyword evidence="7" id="KW-0067">ATP-binding</keyword>
<dbReference type="SMART" id="SM00388">
    <property type="entry name" value="HisKA"/>
    <property type="match status" value="1"/>
</dbReference>
<dbReference type="PANTHER" id="PTHR43065">
    <property type="entry name" value="SENSOR HISTIDINE KINASE"/>
    <property type="match status" value="1"/>
</dbReference>
<keyword evidence="4" id="KW-0808">Transferase</keyword>
<dbReference type="GO" id="GO:0000155">
    <property type="term" value="F:phosphorelay sensor kinase activity"/>
    <property type="evidence" value="ECO:0007669"/>
    <property type="project" value="InterPro"/>
</dbReference>
<evidence type="ECO:0000256" key="4">
    <source>
        <dbReference type="ARBA" id="ARBA00022679"/>
    </source>
</evidence>
<dbReference type="Gene3D" id="3.30.565.10">
    <property type="entry name" value="Histidine kinase-like ATPase, C-terminal domain"/>
    <property type="match status" value="1"/>
</dbReference>
<keyword evidence="6 10" id="KW-0418">Kinase</keyword>
<dbReference type="EMBL" id="FOVF01000028">
    <property type="protein sequence ID" value="SFN52793.1"/>
    <property type="molecule type" value="Genomic_DNA"/>
</dbReference>
<comment type="catalytic activity">
    <reaction evidence="1">
        <text>ATP + protein L-histidine = ADP + protein N-phospho-L-histidine.</text>
        <dbReference type="EC" id="2.7.13.3"/>
    </reaction>
</comment>
<dbReference type="PANTHER" id="PTHR43065:SF16">
    <property type="entry name" value="SENSORY HISTIDINE KINASE_PHOSPHATASE NTRB"/>
    <property type="match status" value="1"/>
</dbReference>
<dbReference type="Gene3D" id="1.10.287.130">
    <property type="match status" value="1"/>
</dbReference>
<dbReference type="Proteomes" id="UP000198575">
    <property type="component" value="Unassembled WGS sequence"/>
</dbReference>
<accession>A0A1I4ZRW2</accession>
<evidence type="ECO:0000256" key="7">
    <source>
        <dbReference type="ARBA" id="ARBA00022840"/>
    </source>
</evidence>